<feature type="short sequence motif" description="'KMSKS' region" evidence="12">
    <location>
        <begin position="269"/>
        <end position="273"/>
    </location>
</feature>
<dbReference type="PANTHER" id="PTHR10890">
    <property type="entry name" value="CYSTEINYL-TRNA SYNTHETASE"/>
    <property type="match status" value="1"/>
</dbReference>
<dbReference type="Gene3D" id="1.20.120.1910">
    <property type="entry name" value="Cysteine-tRNA ligase, C-terminal anti-codon recognition domain"/>
    <property type="match status" value="1"/>
</dbReference>
<evidence type="ECO:0000256" key="8">
    <source>
        <dbReference type="ARBA" id="ARBA00022833"/>
    </source>
</evidence>
<keyword evidence="4 12" id="KW-0963">Cytoplasm</keyword>
<evidence type="ECO:0000256" key="4">
    <source>
        <dbReference type="ARBA" id="ARBA00022490"/>
    </source>
</evidence>
<evidence type="ECO:0000256" key="9">
    <source>
        <dbReference type="ARBA" id="ARBA00022840"/>
    </source>
</evidence>
<keyword evidence="7 12" id="KW-0547">Nucleotide-binding</keyword>
<name>S3DG70_9GAMM</name>
<evidence type="ECO:0000256" key="12">
    <source>
        <dbReference type="HAMAP-Rule" id="MF_00041"/>
    </source>
</evidence>
<dbReference type="GO" id="GO:0005829">
    <property type="term" value="C:cytosol"/>
    <property type="evidence" value="ECO:0007669"/>
    <property type="project" value="TreeGrafter"/>
</dbReference>
<feature type="domain" description="Cysteinyl-tRNA synthetase class Ia DALR" evidence="13">
    <location>
        <begin position="346"/>
        <end position="407"/>
    </location>
</feature>
<feature type="binding site" evidence="12">
    <location>
        <position position="241"/>
    </location>
    <ligand>
        <name>Zn(2+)</name>
        <dbReference type="ChEBI" id="CHEBI:29105"/>
    </ligand>
</feature>
<dbReference type="GO" id="GO:0006423">
    <property type="term" value="P:cysteinyl-tRNA aminoacylation"/>
    <property type="evidence" value="ECO:0007669"/>
    <property type="project" value="UniProtKB-UniRule"/>
</dbReference>
<dbReference type="GO" id="GO:0008270">
    <property type="term" value="F:zinc ion binding"/>
    <property type="evidence" value="ECO:0007669"/>
    <property type="project" value="UniProtKB-UniRule"/>
</dbReference>
<dbReference type="eggNOG" id="COG0215">
    <property type="taxonomic scope" value="Bacteria"/>
</dbReference>
<evidence type="ECO:0000313" key="14">
    <source>
        <dbReference type="EMBL" id="EPE37417.1"/>
    </source>
</evidence>
<feature type="binding site" evidence="12">
    <location>
        <position position="237"/>
    </location>
    <ligand>
        <name>Zn(2+)</name>
        <dbReference type="ChEBI" id="CHEBI:29105"/>
    </ligand>
</feature>
<dbReference type="PRINTS" id="PR00983">
    <property type="entry name" value="TRNASYNTHCYS"/>
</dbReference>
<sequence>MLRIYNTLTKQKEKFKPISDNKVGMYVCGVTVYDLCHIGHARTFLSFDIVSRYLRYLGYELTFVRNITDIDDKIINRASENGESCKSLTQRLISEMHNDFDKLNINRPDIEPHATQYIKEIINFIRKLIKRGFGYIGNNGDVLFDVSKCHHTINYGKLSNQNLKKLRIDITIDTQKTKRNPLDFVLWKMSKPGEPAWNAPWGMGRPGWHIECSAMNSAILGKHFDIHGGGSDLKFPHHENEIAQSCCANDTQYVNTWMHTGMMMINQEKMSKSLGNFFTIRELLQQYNPETLRYFLTSGHYRKKLNYTKESLKQANSSLKRLYTSLLDLNMDIPISTKDEKYYATRFINAMDDDFNTPIAYSILFDMAHHINQLKTNNIYKASALGNLMLKLANIIGILYQKPETFLKGKKKNINKNQLSEIETLIKHRNDLRALKDWVNADIARNKLEQMGIILEDTKTGTNWRRK</sequence>
<dbReference type="InterPro" id="IPR015273">
    <property type="entry name" value="Cys-tRNA-synt_Ia_DALR"/>
</dbReference>
<protein>
    <recommendedName>
        <fullName evidence="12">Cysteine--tRNA ligase</fullName>
        <ecNumber evidence="12">6.1.1.16</ecNumber>
    </recommendedName>
    <alternativeName>
        <fullName evidence="12">Cysteinyl-tRNA synthetase</fullName>
        <shortName evidence="12">CysRS</shortName>
    </alternativeName>
</protein>
<dbReference type="InterPro" id="IPR009080">
    <property type="entry name" value="tRNAsynth_Ia_anticodon-bd"/>
</dbReference>
<dbReference type="InterPro" id="IPR014729">
    <property type="entry name" value="Rossmann-like_a/b/a_fold"/>
</dbReference>
<dbReference type="SUPFAM" id="SSF47323">
    <property type="entry name" value="Anticodon-binding domain of a subclass of class I aminoacyl-tRNA synthetases"/>
    <property type="match status" value="1"/>
</dbReference>
<dbReference type="Proteomes" id="UP000053688">
    <property type="component" value="Unassembled WGS sequence"/>
</dbReference>
<dbReference type="PANTHER" id="PTHR10890:SF3">
    <property type="entry name" value="CYSTEINE--TRNA LIGASE, CYTOPLASMIC"/>
    <property type="match status" value="1"/>
</dbReference>
<keyword evidence="6 12" id="KW-0479">Metal-binding</keyword>
<comment type="caution">
    <text evidence="14">The sequence shown here is derived from an EMBL/GenBank/DDBJ whole genome shotgun (WGS) entry which is preliminary data.</text>
</comment>
<evidence type="ECO:0000256" key="1">
    <source>
        <dbReference type="ARBA" id="ARBA00004496"/>
    </source>
</evidence>
<dbReference type="Pfam" id="PF09190">
    <property type="entry name" value="DALR_2"/>
    <property type="match status" value="1"/>
</dbReference>
<proteinExistence type="inferred from homology"/>
<evidence type="ECO:0000256" key="7">
    <source>
        <dbReference type="ARBA" id="ARBA00022741"/>
    </source>
</evidence>
<dbReference type="AlphaFoldDB" id="S3DG70"/>
<keyword evidence="8 12" id="KW-0862">Zinc</keyword>
<dbReference type="Pfam" id="PF01406">
    <property type="entry name" value="tRNA-synt_1e"/>
    <property type="match status" value="1"/>
</dbReference>
<dbReference type="Gene3D" id="3.40.50.620">
    <property type="entry name" value="HUPs"/>
    <property type="match status" value="1"/>
</dbReference>
<feature type="binding site" evidence="12">
    <location>
        <position position="212"/>
    </location>
    <ligand>
        <name>Zn(2+)</name>
        <dbReference type="ChEBI" id="CHEBI:29105"/>
    </ligand>
</feature>
<evidence type="ECO:0000256" key="6">
    <source>
        <dbReference type="ARBA" id="ARBA00022723"/>
    </source>
</evidence>
<evidence type="ECO:0000256" key="3">
    <source>
        <dbReference type="ARBA" id="ARBA00011245"/>
    </source>
</evidence>
<feature type="binding site" evidence="12">
    <location>
        <position position="272"/>
    </location>
    <ligand>
        <name>ATP</name>
        <dbReference type="ChEBI" id="CHEBI:30616"/>
    </ligand>
</feature>
<dbReference type="InterPro" id="IPR032678">
    <property type="entry name" value="tRNA-synt_1_cat_dom"/>
</dbReference>
<accession>S3DG70</accession>
<evidence type="ECO:0000256" key="10">
    <source>
        <dbReference type="ARBA" id="ARBA00022917"/>
    </source>
</evidence>
<dbReference type="SMART" id="SM00840">
    <property type="entry name" value="DALR_2"/>
    <property type="match status" value="1"/>
</dbReference>
<reference evidence="14 15" key="1">
    <citation type="journal article" date="2014" name="Environ. Microbiol.">
        <title>Genomic signatures of obligate host dependence in the luminous bacterial symbiont of a vertebrate.</title>
        <authorList>
            <person name="Hendry T.A."/>
            <person name="de Wet J.R."/>
            <person name="Dunlap P.V."/>
        </authorList>
    </citation>
    <scope>NUCLEOTIDE SEQUENCE [LARGE SCALE GENOMIC DNA]</scope>
    <source>
        <strain evidence="14 15">Akat1</strain>
    </source>
</reference>
<evidence type="ECO:0000256" key="11">
    <source>
        <dbReference type="ARBA" id="ARBA00023146"/>
    </source>
</evidence>
<dbReference type="NCBIfam" id="TIGR00435">
    <property type="entry name" value="cysS"/>
    <property type="match status" value="1"/>
</dbReference>
<dbReference type="CDD" id="cd07963">
    <property type="entry name" value="Anticodon_Ia_Cys"/>
    <property type="match status" value="1"/>
</dbReference>
<dbReference type="HAMAP" id="MF_00041">
    <property type="entry name" value="Cys_tRNA_synth"/>
    <property type="match status" value="1"/>
</dbReference>
<feature type="binding site" evidence="12">
    <location>
        <position position="28"/>
    </location>
    <ligand>
        <name>Zn(2+)</name>
        <dbReference type="ChEBI" id="CHEBI:29105"/>
    </ligand>
</feature>
<organism evidence="14 15">
    <name type="scientific">Candidatus Photodesmus katoptron Akat1</name>
    <dbReference type="NCBI Taxonomy" id="1236703"/>
    <lineage>
        <taxon>Bacteria</taxon>
        <taxon>Pseudomonadati</taxon>
        <taxon>Pseudomonadota</taxon>
        <taxon>Gammaproteobacteria</taxon>
        <taxon>Vibrionales</taxon>
        <taxon>Vibrionaceae</taxon>
        <taxon>Candidatus Photodesmus</taxon>
    </lineage>
</organism>
<dbReference type="GO" id="GO:0005524">
    <property type="term" value="F:ATP binding"/>
    <property type="evidence" value="ECO:0007669"/>
    <property type="project" value="UniProtKB-UniRule"/>
</dbReference>
<dbReference type="PATRIC" id="fig|1236703.3.peg.740"/>
<keyword evidence="15" id="KW-1185">Reference proteome</keyword>
<dbReference type="STRING" id="28176.CF66_0173"/>
<keyword evidence="5 12" id="KW-0436">Ligase</keyword>
<keyword evidence="10 12" id="KW-0648">Protein biosynthesis</keyword>
<comment type="subunit">
    <text evidence="3 12">Monomer.</text>
</comment>
<evidence type="ECO:0000259" key="13">
    <source>
        <dbReference type="SMART" id="SM00840"/>
    </source>
</evidence>
<dbReference type="FunFam" id="3.40.50.620:FF:000009">
    <property type="entry name" value="Cysteine--tRNA ligase"/>
    <property type="match status" value="1"/>
</dbReference>
<dbReference type="InterPro" id="IPR015803">
    <property type="entry name" value="Cys-tRNA-ligase"/>
</dbReference>
<dbReference type="RefSeq" id="WP_016504049.1">
    <property type="nucleotide sequence ID" value="NZ_AMSD01000002.1"/>
</dbReference>
<evidence type="ECO:0000313" key="15">
    <source>
        <dbReference type="Proteomes" id="UP000053688"/>
    </source>
</evidence>
<feature type="short sequence motif" description="'HIGH' region" evidence="12">
    <location>
        <begin position="30"/>
        <end position="40"/>
    </location>
</feature>
<dbReference type="EMBL" id="AMSD01000002">
    <property type="protein sequence ID" value="EPE37417.1"/>
    <property type="molecule type" value="Genomic_DNA"/>
</dbReference>
<dbReference type="SUPFAM" id="SSF52374">
    <property type="entry name" value="Nucleotidylyl transferase"/>
    <property type="match status" value="1"/>
</dbReference>
<dbReference type="InterPro" id="IPR024909">
    <property type="entry name" value="Cys-tRNA/MSH_ligase"/>
</dbReference>
<comment type="cofactor">
    <cofactor evidence="12">
        <name>Zn(2+)</name>
        <dbReference type="ChEBI" id="CHEBI:29105"/>
    </cofactor>
    <text evidence="12">Binds 1 zinc ion per subunit.</text>
</comment>
<keyword evidence="9 12" id="KW-0067">ATP-binding</keyword>
<gene>
    <name evidence="12 14" type="primary">cysS</name>
    <name evidence="14" type="ORF">O1U_0719</name>
</gene>
<dbReference type="GO" id="GO:0004817">
    <property type="term" value="F:cysteine-tRNA ligase activity"/>
    <property type="evidence" value="ECO:0007669"/>
    <property type="project" value="UniProtKB-UniRule"/>
</dbReference>
<dbReference type="CDD" id="cd00672">
    <property type="entry name" value="CysRS_core"/>
    <property type="match status" value="1"/>
</dbReference>
<dbReference type="EC" id="6.1.1.16" evidence="12"/>
<comment type="similarity">
    <text evidence="2 12">Belongs to the class-I aminoacyl-tRNA synthetase family.</text>
</comment>
<comment type="subcellular location">
    <subcellularLocation>
        <location evidence="1 12">Cytoplasm</location>
    </subcellularLocation>
</comment>
<keyword evidence="11 12" id="KW-0030">Aminoacyl-tRNA synthetase</keyword>
<evidence type="ECO:0000256" key="5">
    <source>
        <dbReference type="ARBA" id="ARBA00022598"/>
    </source>
</evidence>
<evidence type="ECO:0000256" key="2">
    <source>
        <dbReference type="ARBA" id="ARBA00005594"/>
    </source>
</evidence>
<comment type="catalytic activity">
    <reaction evidence="12">
        <text>tRNA(Cys) + L-cysteine + ATP = L-cysteinyl-tRNA(Cys) + AMP + diphosphate</text>
        <dbReference type="Rhea" id="RHEA:17773"/>
        <dbReference type="Rhea" id="RHEA-COMP:9661"/>
        <dbReference type="Rhea" id="RHEA-COMP:9679"/>
        <dbReference type="ChEBI" id="CHEBI:30616"/>
        <dbReference type="ChEBI" id="CHEBI:33019"/>
        <dbReference type="ChEBI" id="CHEBI:35235"/>
        <dbReference type="ChEBI" id="CHEBI:78442"/>
        <dbReference type="ChEBI" id="CHEBI:78517"/>
        <dbReference type="ChEBI" id="CHEBI:456215"/>
        <dbReference type="EC" id="6.1.1.16"/>
    </reaction>
</comment>